<accession>A0A368KFB7</accession>
<comment type="similarity">
    <text evidence="3">Belongs to the Nudix hydrolase family. NudC subfamily.</text>
</comment>
<feature type="domain" description="Nudix hydrolase" evidence="10">
    <location>
        <begin position="174"/>
        <end position="297"/>
    </location>
</feature>
<keyword evidence="5" id="KW-0479">Metal-binding</keyword>
<name>A0A368KFB7_9GAMM</name>
<dbReference type="PANTHER" id="PTHR42904:SF6">
    <property type="entry name" value="NAD-CAPPED RNA HYDROLASE NUDT12"/>
    <property type="match status" value="1"/>
</dbReference>
<evidence type="ECO:0000256" key="6">
    <source>
        <dbReference type="ARBA" id="ARBA00022801"/>
    </source>
</evidence>
<dbReference type="CDD" id="cd03429">
    <property type="entry name" value="NUDIX_NADH_pyrophosphatase_Nudt13"/>
    <property type="match status" value="1"/>
</dbReference>
<comment type="caution">
    <text evidence="11">The sequence shown here is derived from an EMBL/GenBank/DDBJ whole genome shotgun (WGS) entry which is preliminary data.</text>
</comment>
<dbReference type="NCBIfam" id="NF001299">
    <property type="entry name" value="PRK00241.1"/>
    <property type="match status" value="1"/>
</dbReference>
<dbReference type="GO" id="GO:0019677">
    <property type="term" value="P:NAD+ catabolic process"/>
    <property type="evidence" value="ECO:0007669"/>
    <property type="project" value="TreeGrafter"/>
</dbReference>
<evidence type="ECO:0000256" key="4">
    <source>
        <dbReference type="ARBA" id="ARBA00012381"/>
    </source>
</evidence>
<dbReference type="Pfam" id="PF00293">
    <property type="entry name" value="NUDIX"/>
    <property type="match status" value="1"/>
</dbReference>
<dbReference type="OrthoDB" id="9791656at2"/>
<dbReference type="Pfam" id="PF09296">
    <property type="entry name" value="NUDIX-like"/>
    <property type="match status" value="1"/>
</dbReference>
<keyword evidence="8" id="KW-0520">NAD</keyword>
<dbReference type="PANTHER" id="PTHR42904">
    <property type="entry name" value="NUDIX HYDROLASE, NUDC SUBFAMILY"/>
    <property type="match status" value="1"/>
</dbReference>
<evidence type="ECO:0000256" key="2">
    <source>
        <dbReference type="ARBA" id="ARBA00001947"/>
    </source>
</evidence>
<evidence type="ECO:0000259" key="10">
    <source>
        <dbReference type="PROSITE" id="PS51462"/>
    </source>
</evidence>
<protein>
    <recommendedName>
        <fullName evidence="4">NAD(+) diphosphatase</fullName>
        <ecNumber evidence="4">3.6.1.22</ecNumber>
    </recommendedName>
</protein>
<evidence type="ECO:0000256" key="8">
    <source>
        <dbReference type="ARBA" id="ARBA00023027"/>
    </source>
</evidence>
<dbReference type="GO" id="GO:0005829">
    <property type="term" value="C:cytosol"/>
    <property type="evidence" value="ECO:0007669"/>
    <property type="project" value="TreeGrafter"/>
</dbReference>
<comment type="catalytic activity">
    <reaction evidence="9">
        <text>a 5'-end NAD(+)-phospho-ribonucleoside in mRNA + H2O = a 5'-end phospho-adenosine-phospho-ribonucleoside in mRNA + beta-nicotinamide D-ribonucleotide + 2 H(+)</text>
        <dbReference type="Rhea" id="RHEA:60876"/>
        <dbReference type="Rhea" id="RHEA-COMP:15698"/>
        <dbReference type="Rhea" id="RHEA-COMP:15719"/>
        <dbReference type="ChEBI" id="CHEBI:14649"/>
        <dbReference type="ChEBI" id="CHEBI:15377"/>
        <dbReference type="ChEBI" id="CHEBI:15378"/>
        <dbReference type="ChEBI" id="CHEBI:144029"/>
        <dbReference type="ChEBI" id="CHEBI:144051"/>
    </reaction>
    <physiologicalReaction direction="left-to-right" evidence="9">
        <dbReference type="Rhea" id="RHEA:60877"/>
    </physiologicalReaction>
</comment>
<evidence type="ECO:0000313" key="12">
    <source>
        <dbReference type="Proteomes" id="UP000252387"/>
    </source>
</evidence>
<evidence type="ECO:0000256" key="5">
    <source>
        <dbReference type="ARBA" id="ARBA00022723"/>
    </source>
</evidence>
<dbReference type="GO" id="GO:0006742">
    <property type="term" value="P:NADP+ catabolic process"/>
    <property type="evidence" value="ECO:0007669"/>
    <property type="project" value="TreeGrafter"/>
</dbReference>
<dbReference type="GO" id="GO:0110153">
    <property type="term" value="F:RNA NAD-cap (NMN-forming) hydrolase activity"/>
    <property type="evidence" value="ECO:0007669"/>
    <property type="project" value="RHEA"/>
</dbReference>
<dbReference type="InterPro" id="IPR000086">
    <property type="entry name" value="NUDIX_hydrolase_dom"/>
</dbReference>
<keyword evidence="7" id="KW-0460">Magnesium</keyword>
<organism evidence="11 12">
    <name type="scientific">Rhodanobacter denitrificans</name>
    <dbReference type="NCBI Taxonomy" id="666685"/>
    <lineage>
        <taxon>Bacteria</taxon>
        <taxon>Pseudomonadati</taxon>
        <taxon>Pseudomonadota</taxon>
        <taxon>Gammaproteobacteria</taxon>
        <taxon>Lysobacterales</taxon>
        <taxon>Rhodanobacteraceae</taxon>
        <taxon>Rhodanobacter</taxon>
    </lineage>
</organism>
<dbReference type="EMBL" id="QFWQ01000007">
    <property type="protein sequence ID" value="RCS29403.1"/>
    <property type="molecule type" value="Genomic_DNA"/>
</dbReference>
<evidence type="ECO:0000313" key="11">
    <source>
        <dbReference type="EMBL" id="RCS29403.1"/>
    </source>
</evidence>
<evidence type="ECO:0000256" key="7">
    <source>
        <dbReference type="ARBA" id="ARBA00022842"/>
    </source>
</evidence>
<dbReference type="GO" id="GO:0046872">
    <property type="term" value="F:metal ion binding"/>
    <property type="evidence" value="ECO:0007669"/>
    <property type="project" value="UniProtKB-KW"/>
</dbReference>
<dbReference type="EC" id="3.6.1.22" evidence="4"/>
<dbReference type="RefSeq" id="WP_114344362.1">
    <property type="nucleotide sequence ID" value="NZ_QFWQ01000007.1"/>
</dbReference>
<dbReference type="Proteomes" id="UP000252387">
    <property type="component" value="Unassembled WGS sequence"/>
</dbReference>
<dbReference type="GO" id="GO:0035529">
    <property type="term" value="F:NADH pyrophosphatase activity"/>
    <property type="evidence" value="ECO:0007669"/>
    <property type="project" value="TreeGrafter"/>
</dbReference>
<dbReference type="Gene3D" id="3.90.79.20">
    <property type="match status" value="1"/>
</dbReference>
<keyword evidence="12" id="KW-1185">Reference proteome</keyword>
<evidence type="ECO:0000256" key="9">
    <source>
        <dbReference type="ARBA" id="ARBA00023679"/>
    </source>
</evidence>
<dbReference type="InterPro" id="IPR020084">
    <property type="entry name" value="NUDIX_hydrolase_CS"/>
</dbReference>
<dbReference type="SUPFAM" id="SSF55811">
    <property type="entry name" value="Nudix"/>
    <property type="match status" value="1"/>
</dbReference>
<comment type="cofactor">
    <cofactor evidence="2">
        <name>Zn(2+)</name>
        <dbReference type="ChEBI" id="CHEBI:29105"/>
    </cofactor>
</comment>
<evidence type="ECO:0000256" key="1">
    <source>
        <dbReference type="ARBA" id="ARBA00001946"/>
    </source>
</evidence>
<dbReference type="PROSITE" id="PS00893">
    <property type="entry name" value="NUDIX_BOX"/>
    <property type="match status" value="1"/>
</dbReference>
<sequence>MDRATLSPTNTFAGLSLVLDRVAESRDESAWIVEQARSPEARYLLLDGAGEAFLRRDGDALRWLDAGERERWLGEQHVSLLGMAYQRPHFLLVADDTAHFDELETALDARRVGLRHAGLLLAADEAGLFAYAKGLSHWQRETRFCTHCGAALLLVAAGHRAQCTNPDCARLHFPRTDAAVIMLVEHEGACLLGRQAGWPPGRYSTLAGFVEPGEALEDAVRREVAEEAGVIVDEVRYHSSQPWPMPASLMVGFIATAMSRQIVMRDHELEDARWFTPQQIVDGIADGSFLPPTRLSVSYQLLAHWLRQRAGLELDSLVAGATPR</sequence>
<dbReference type="InterPro" id="IPR015375">
    <property type="entry name" value="NADH_PPase-like_N"/>
</dbReference>
<comment type="cofactor">
    <cofactor evidence="1">
        <name>Mg(2+)</name>
        <dbReference type="ChEBI" id="CHEBI:18420"/>
    </cofactor>
</comment>
<dbReference type="PROSITE" id="PS51462">
    <property type="entry name" value="NUDIX"/>
    <property type="match status" value="1"/>
</dbReference>
<dbReference type="InterPro" id="IPR049734">
    <property type="entry name" value="NudC-like_C"/>
</dbReference>
<dbReference type="Gene3D" id="3.90.79.10">
    <property type="entry name" value="Nucleoside Triphosphate Pyrophosphohydrolase"/>
    <property type="match status" value="1"/>
</dbReference>
<dbReference type="AlphaFoldDB" id="A0A368KFB7"/>
<keyword evidence="6 11" id="KW-0378">Hydrolase</keyword>
<gene>
    <name evidence="11" type="ORF">DEO45_12990</name>
</gene>
<reference evidence="11 12" key="1">
    <citation type="submission" date="2018-05" db="EMBL/GenBank/DDBJ databases">
        <title>Draft genome sequence of Rhodanobacter denitrificans Yn1 isolated from gold copper mine.</title>
        <authorList>
            <person name="Yang N."/>
            <person name="Mazhar H.S."/>
            <person name="Rensing C."/>
        </authorList>
    </citation>
    <scope>NUCLEOTIDE SEQUENCE [LARGE SCALE GENOMIC DNA]</scope>
    <source>
        <strain evidence="11 12">Yn1</strain>
    </source>
</reference>
<evidence type="ECO:0000256" key="3">
    <source>
        <dbReference type="ARBA" id="ARBA00009595"/>
    </source>
</evidence>
<proteinExistence type="inferred from homology"/>
<dbReference type="InterPro" id="IPR015797">
    <property type="entry name" value="NUDIX_hydrolase-like_dom_sf"/>
</dbReference>
<dbReference type="InterPro" id="IPR050241">
    <property type="entry name" value="NAD-cap_RNA_hydrolase_NudC"/>
</dbReference>